<evidence type="ECO:0000313" key="1">
    <source>
        <dbReference type="EMBL" id="KAH7990045.1"/>
    </source>
</evidence>
<organism evidence="1 2">
    <name type="scientific">Sphaerodactylus townsendi</name>
    <dbReference type="NCBI Taxonomy" id="933632"/>
    <lineage>
        <taxon>Eukaryota</taxon>
        <taxon>Metazoa</taxon>
        <taxon>Chordata</taxon>
        <taxon>Craniata</taxon>
        <taxon>Vertebrata</taxon>
        <taxon>Euteleostomi</taxon>
        <taxon>Lepidosauria</taxon>
        <taxon>Squamata</taxon>
        <taxon>Bifurcata</taxon>
        <taxon>Gekkota</taxon>
        <taxon>Sphaerodactylidae</taxon>
        <taxon>Sphaerodactylus</taxon>
    </lineage>
</organism>
<keyword evidence="2" id="KW-1185">Reference proteome</keyword>
<comment type="caution">
    <text evidence="1">The sequence shown here is derived from an EMBL/GenBank/DDBJ whole genome shotgun (WGS) entry which is preliminary data.</text>
</comment>
<accession>A0ACB8ECS0</accession>
<dbReference type="EMBL" id="CM037629">
    <property type="protein sequence ID" value="KAH7990045.1"/>
    <property type="molecule type" value="Genomic_DNA"/>
</dbReference>
<proteinExistence type="predicted"/>
<name>A0ACB8ECS0_9SAUR</name>
<sequence length="265" mass="28015">MIASGAEVSHIRHLVAFLRGLSGLPFDPHAMESVAGPCEEGEGNTTLDSTKPDSAGSITLHLDKSGLATCNPYVGLVGTSSPVGAGGRLSVGATLFLSAPLNSGVTVHRKDTTTVPTESEMGTSAGQSVTLMEQFMLAGMSDARMHEAKAYASEATGPPKKPAPRQKLMESENAQRRRLGLCLYCRGSGHMAPACPVKQSAQPSVKSNASAKGPNLKKGAEHLALPMDLDYNSSDEDYKSYAKATQEMTKDISEREDIILIPSRR</sequence>
<dbReference type="Proteomes" id="UP000827872">
    <property type="component" value="Linkage Group LG16"/>
</dbReference>
<reference evidence="1" key="1">
    <citation type="submission" date="2021-08" db="EMBL/GenBank/DDBJ databases">
        <title>The first chromosome-level gecko genome reveals the dynamic sex chromosomes of Neotropical dwarf geckos (Sphaerodactylidae: Sphaerodactylus).</title>
        <authorList>
            <person name="Pinto B.J."/>
            <person name="Keating S.E."/>
            <person name="Gamble T."/>
        </authorList>
    </citation>
    <scope>NUCLEOTIDE SEQUENCE</scope>
    <source>
        <strain evidence="1">TG3544</strain>
    </source>
</reference>
<protein>
    <submittedName>
        <fullName evidence="1">Uncharacterized protein</fullName>
    </submittedName>
</protein>
<gene>
    <name evidence="1" type="ORF">K3G42_001036</name>
</gene>
<evidence type="ECO:0000313" key="2">
    <source>
        <dbReference type="Proteomes" id="UP000827872"/>
    </source>
</evidence>